<evidence type="ECO:0000313" key="1">
    <source>
        <dbReference type="EMBL" id="KAE9397429.1"/>
    </source>
</evidence>
<name>A0A6A4HG26_9AGAR</name>
<dbReference type="InterPro" id="IPR032675">
    <property type="entry name" value="LRR_dom_sf"/>
</dbReference>
<dbReference type="AlphaFoldDB" id="A0A6A4HG26"/>
<protein>
    <recommendedName>
        <fullName evidence="3">F-box domain-containing protein</fullName>
    </recommendedName>
</protein>
<evidence type="ECO:0000313" key="2">
    <source>
        <dbReference type="Proteomes" id="UP000799118"/>
    </source>
</evidence>
<keyword evidence="2" id="KW-1185">Reference proteome</keyword>
<proteinExistence type="predicted"/>
<dbReference type="EMBL" id="ML769497">
    <property type="protein sequence ID" value="KAE9397429.1"/>
    <property type="molecule type" value="Genomic_DNA"/>
</dbReference>
<dbReference type="Proteomes" id="UP000799118">
    <property type="component" value="Unassembled WGS sequence"/>
</dbReference>
<reference evidence="1" key="1">
    <citation type="journal article" date="2019" name="Environ. Microbiol.">
        <title>Fungal ecological strategies reflected in gene transcription - a case study of two litter decomposers.</title>
        <authorList>
            <person name="Barbi F."/>
            <person name="Kohler A."/>
            <person name="Barry K."/>
            <person name="Baskaran P."/>
            <person name="Daum C."/>
            <person name="Fauchery L."/>
            <person name="Ihrmark K."/>
            <person name="Kuo A."/>
            <person name="LaButti K."/>
            <person name="Lipzen A."/>
            <person name="Morin E."/>
            <person name="Grigoriev I.V."/>
            <person name="Henrissat B."/>
            <person name="Lindahl B."/>
            <person name="Martin F."/>
        </authorList>
    </citation>
    <scope>NUCLEOTIDE SEQUENCE</scope>
    <source>
        <strain evidence="1">JB14</strain>
    </source>
</reference>
<dbReference type="Gene3D" id="3.80.10.10">
    <property type="entry name" value="Ribonuclease Inhibitor"/>
    <property type="match status" value="1"/>
</dbReference>
<dbReference type="SUPFAM" id="SSF52047">
    <property type="entry name" value="RNI-like"/>
    <property type="match status" value="1"/>
</dbReference>
<evidence type="ECO:0008006" key="3">
    <source>
        <dbReference type="Google" id="ProtNLM"/>
    </source>
</evidence>
<organism evidence="1 2">
    <name type="scientific">Gymnopus androsaceus JB14</name>
    <dbReference type="NCBI Taxonomy" id="1447944"/>
    <lineage>
        <taxon>Eukaryota</taxon>
        <taxon>Fungi</taxon>
        <taxon>Dikarya</taxon>
        <taxon>Basidiomycota</taxon>
        <taxon>Agaricomycotina</taxon>
        <taxon>Agaricomycetes</taxon>
        <taxon>Agaricomycetidae</taxon>
        <taxon>Agaricales</taxon>
        <taxon>Marasmiineae</taxon>
        <taxon>Omphalotaceae</taxon>
        <taxon>Gymnopus</taxon>
    </lineage>
</organism>
<sequence>MDDPLPASLLRQFGHCPLLKIFHAVFYHHLHLATGQIDLNHLTELAIGHYVGKGLAELLAECPALEYLAIAGFQYSEVSVEGISKTLKAEISHAQLSTLHIGFIKEDFDDRAMEGVSLPGLQSLTLRAIPSIGDFLHPNQTRHGEFIVTLQAMLRRSNCNLQSLSLIRVQEEAAIALISGCPSISHLSCTETDISETLLAQLTLTEDSRVAPNLITLGMGSATVANSFLENCKAFEESCCRLVESRVYSTRLESAVIGDASQGLRRFLLRPLRPRDHPNLRDSTERIQSRLQSLGLKEVVVSVDFKWFNETMLDD</sequence>
<accession>A0A6A4HG26</accession>
<gene>
    <name evidence="1" type="ORF">BT96DRAFT_995774</name>
</gene>